<organism evidence="1">
    <name type="scientific">freshwater metagenome</name>
    <dbReference type="NCBI Taxonomy" id="449393"/>
    <lineage>
        <taxon>unclassified sequences</taxon>
        <taxon>metagenomes</taxon>
        <taxon>ecological metagenomes</taxon>
    </lineage>
</organism>
<evidence type="ECO:0000313" key="1">
    <source>
        <dbReference type="EMBL" id="CAB4723301.1"/>
    </source>
</evidence>
<name>A0A6J6RGX6_9ZZZZ</name>
<gene>
    <name evidence="1" type="ORF">UFOPK2659_00803</name>
</gene>
<dbReference type="AlphaFoldDB" id="A0A6J6RGX6"/>
<proteinExistence type="predicted"/>
<accession>A0A6J6RGX6</accession>
<reference evidence="1" key="1">
    <citation type="submission" date="2020-05" db="EMBL/GenBank/DDBJ databases">
        <authorList>
            <person name="Chiriac C."/>
            <person name="Salcher M."/>
            <person name="Ghai R."/>
            <person name="Kavagutti S V."/>
        </authorList>
    </citation>
    <scope>NUCLEOTIDE SEQUENCE</scope>
</reference>
<protein>
    <submittedName>
        <fullName evidence="1">Unannotated protein</fullName>
    </submittedName>
</protein>
<sequence>MVRLPTVNRDALSSTEMLSVPQTAVLPIPRATTAACEVLPPRLVKIPSAATIPTKSSGLVSRLTKITFLPLLAKSNARRESKTTSPTAAPGEAGIPRAISWIDPLKSNCGNINWTN</sequence>
<dbReference type="EMBL" id="CAEZYJ010000113">
    <property type="protein sequence ID" value="CAB4723301.1"/>
    <property type="molecule type" value="Genomic_DNA"/>
</dbReference>